<gene>
    <name evidence="2" type="ORF">PRG01_0007600</name>
</gene>
<dbReference type="EMBL" id="OFAE01000002">
    <property type="protein sequence ID" value="SOV83853.1"/>
    <property type="molecule type" value="Genomic_DNA"/>
</dbReference>
<feature type="compositionally biased region" description="Basic and acidic residues" evidence="1">
    <location>
        <begin position="90"/>
        <end position="116"/>
    </location>
</feature>
<evidence type="ECO:0000313" key="2">
    <source>
        <dbReference type="EMBL" id="SOV83853.1"/>
    </source>
</evidence>
<reference evidence="2 3" key="1">
    <citation type="submission" date="2016-09" db="EMBL/GenBank/DDBJ databases">
        <authorList>
            <consortium name="Pathogen Informatics"/>
        </authorList>
    </citation>
    <scope>NUCLEOTIDE SEQUENCE [LARGE SCALE GENOMIC DNA]</scope>
</reference>
<sequence>MLIGETLNEIMYVDYVRKKMMDIYKKTNLNRYNIINDIYLTSKRWDTSNYFTPTLKIQRFNVFKDFSFYIDEVKKKYEDKLKGSIVDNKINGKKEDEKQNDKKKEKNNSRKLEKASVSEPYQTIVRIHEDVENKKLKLRATNGTSELQKNK</sequence>
<dbReference type="OrthoDB" id="10447707at2759"/>
<evidence type="ECO:0000313" key="3">
    <source>
        <dbReference type="Proteomes" id="UP000240500"/>
    </source>
</evidence>
<dbReference type="VEuPathDB" id="PlasmoDB:PRG01_0007600"/>
<name>A0A2P9DS66_PLARE</name>
<organism evidence="2 3">
    <name type="scientific">Plasmodium reichenowi</name>
    <dbReference type="NCBI Taxonomy" id="5854"/>
    <lineage>
        <taxon>Eukaryota</taxon>
        <taxon>Sar</taxon>
        <taxon>Alveolata</taxon>
        <taxon>Apicomplexa</taxon>
        <taxon>Aconoidasida</taxon>
        <taxon>Haemosporida</taxon>
        <taxon>Plasmodiidae</taxon>
        <taxon>Plasmodium</taxon>
        <taxon>Plasmodium (Laverania)</taxon>
    </lineage>
</organism>
<feature type="region of interest" description="Disordered" evidence="1">
    <location>
        <begin position="88"/>
        <end position="118"/>
    </location>
</feature>
<evidence type="ECO:0000256" key="1">
    <source>
        <dbReference type="SAM" id="MobiDB-lite"/>
    </source>
</evidence>
<accession>A0A2P9DS66</accession>
<dbReference type="VEuPathDB" id="PlasmoDB:PRCDC_1370300"/>
<dbReference type="AlphaFoldDB" id="A0A2P9DS66"/>
<dbReference type="Proteomes" id="UP000240500">
    <property type="component" value="Unassembled WGS sequence"/>
</dbReference>
<protein>
    <submittedName>
        <fullName evidence="2">Acyl-CoA synthetase, putative</fullName>
    </submittedName>
</protein>
<proteinExistence type="predicted"/>